<protein>
    <submittedName>
        <fullName evidence="2">Uncharacterized protein</fullName>
    </submittedName>
</protein>
<gene>
    <name evidence="2" type="primary">PLEST002183</name>
    <name evidence="2" type="ORF">PLESTB_000742200</name>
</gene>
<accession>A0A9W6F1Z8</accession>
<keyword evidence="3" id="KW-1185">Reference proteome</keyword>
<feature type="compositionally biased region" description="Low complexity" evidence="1">
    <location>
        <begin position="241"/>
        <end position="266"/>
    </location>
</feature>
<evidence type="ECO:0000313" key="2">
    <source>
        <dbReference type="EMBL" id="GLC53412.1"/>
    </source>
</evidence>
<dbReference type="EMBL" id="BRXU01000007">
    <property type="protein sequence ID" value="GLC53412.1"/>
    <property type="molecule type" value="Genomic_DNA"/>
</dbReference>
<name>A0A9W6F1Z8_9CHLO</name>
<dbReference type="GO" id="GO:0045944">
    <property type="term" value="P:positive regulation of transcription by RNA polymerase II"/>
    <property type="evidence" value="ECO:0007669"/>
    <property type="project" value="TreeGrafter"/>
</dbReference>
<feature type="region of interest" description="Disordered" evidence="1">
    <location>
        <begin position="241"/>
        <end position="326"/>
    </location>
</feature>
<dbReference type="InterPro" id="IPR051647">
    <property type="entry name" value="Mediator_comp_sub12"/>
</dbReference>
<dbReference type="OrthoDB" id="544929at2759"/>
<sequence>MGCAASAPQDVDTLPIKAHCRSAFSRCSTTDNVNGQPSDNYLPNQSEEGYDVVLCYPLGGTVFGLELQARYEKMDTVSLWTLEHFLSVPGTPVGMSKSMSGSGLRNGCGREPGLGLEIRPAPEDEVACSSSSAALSREVRRCRRGVVVLVTAGCTWDEGVLTCLRLTGKFLRPLVMVHCVQSCPLPALEDWPPDVRPIIAASGPPVKYLAQHSGEALRHVEQRMVEAAAAPALTAAASQDQGTQAAVQQQQQQGGATQQQQGAVAPQTPPLQPPSRQQGQQQQPITAVSSNCGGCLDGDFWTQRPQKTQQQHQQPSQGPQSVAPAANAVAKTAEACAAAQGPALAGPGAGAAPAPVLGPDSGPHSLAALQVSNSDICRRASQLLRPWTCSGAPQYGSVGGAAAVSASASTLVETLLVVSARPSLGTNMLMAKGAAAGAPGSGAPLPARGAGPGSAARPYQQQQQQGLSPQQQEQQQTQAADSAGVEAGGGAARCVLHYRDPGWATPVAFLCAQLEAELGRANVCVQMPAVAGGACTPIRQPSPAPARGTAVRVSLQSVDSGGHWSSTWRQQATQRDQRRQQQAAVSATVSAAAAAAAAATLCGTQRSSSSSGSSSRCSASGGGVGGGIGGTGGGCVRLSGSTSRRTSGGLSPPIMARVEDELEAYAISPADDCTTPLLAAMSVSSSVRSAAASVAAPTAPLAEFQSVSWPDEGLAPPPPPPGGSGGSAACLVYFMSPGLSAPLVCLAELGEGLAAGRRVLLVVDGECCQRLPDYAPTGTTSEVWKAMGRLWQERLLYVPDYHTPFCALLKQGIVGAPSPR</sequence>
<evidence type="ECO:0000256" key="1">
    <source>
        <dbReference type="SAM" id="MobiDB-lite"/>
    </source>
</evidence>
<dbReference type="GO" id="GO:0003713">
    <property type="term" value="F:transcription coactivator activity"/>
    <property type="evidence" value="ECO:0007669"/>
    <property type="project" value="TreeGrafter"/>
</dbReference>
<feature type="compositionally biased region" description="Polar residues" evidence="1">
    <location>
        <begin position="558"/>
        <end position="568"/>
    </location>
</feature>
<dbReference type="GO" id="GO:0016592">
    <property type="term" value="C:mediator complex"/>
    <property type="evidence" value="ECO:0007669"/>
    <property type="project" value="TreeGrafter"/>
</dbReference>
<feature type="compositionally biased region" description="Low complexity" evidence="1">
    <location>
        <begin position="569"/>
        <end position="581"/>
    </location>
</feature>
<organism evidence="2 3">
    <name type="scientific">Pleodorina starrii</name>
    <dbReference type="NCBI Taxonomy" id="330485"/>
    <lineage>
        <taxon>Eukaryota</taxon>
        <taxon>Viridiplantae</taxon>
        <taxon>Chlorophyta</taxon>
        <taxon>core chlorophytes</taxon>
        <taxon>Chlorophyceae</taxon>
        <taxon>CS clade</taxon>
        <taxon>Chlamydomonadales</taxon>
        <taxon>Volvocaceae</taxon>
        <taxon>Pleodorina</taxon>
    </lineage>
</organism>
<evidence type="ECO:0000313" key="3">
    <source>
        <dbReference type="Proteomes" id="UP001165080"/>
    </source>
</evidence>
<feature type="compositionally biased region" description="Gly residues" evidence="1">
    <location>
        <begin position="620"/>
        <end position="630"/>
    </location>
</feature>
<feature type="compositionally biased region" description="Low complexity" evidence="1">
    <location>
        <begin position="274"/>
        <end position="284"/>
    </location>
</feature>
<comment type="caution">
    <text evidence="2">The sequence shown here is derived from an EMBL/GenBank/DDBJ whole genome shotgun (WGS) entry which is preliminary data.</text>
</comment>
<feature type="compositionally biased region" description="Low complexity" evidence="1">
    <location>
        <begin position="607"/>
        <end position="619"/>
    </location>
</feature>
<reference evidence="2 3" key="1">
    <citation type="journal article" date="2023" name="Commun. Biol.">
        <title>Reorganization of the ancestral sex-determining regions during the evolution of trioecy in Pleodorina starrii.</title>
        <authorList>
            <person name="Takahashi K."/>
            <person name="Suzuki S."/>
            <person name="Kawai-Toyooka H."/>
            <person name="Yamamoto K."/>
            <person name="Hamaji T."/>
            <person name="Ootsuki R."/>
            <person name="Yamaguchi H."/>
            <person name="Kawachi M."/>
            <person name="Higashiyama T."/>
            <person name="Nozaki H."/>
        </authorList>
    </citation>
    <scope>NUCLEOTIDE SEQUENCE [LARGE SCALE GENOMIC DNA]</scope>
    <source>
        <strain evidence="2 3">NIES-4479</strain>
    </source>
</reference>
<feature type="region of interest" description="Disordered" evidence="1">
    <location>
        <begin position="558"/>
        <end position="581"/>
    </location>
</feature>
<proteinExistence type="predicted"/>
<dbReference type="PANTHER" id="PTHR46007">
    <property type="entry name" value="MEDIATOR OF RNA POLYMERASE II TRANSCRIPTION SUBUNIT 12"/>
    <property type="match status" value="1"/>
</dbReference>
<dbReference type="PANTHER" id="PTHR46007:SF8">
    <property type="entry name" value="C2H2-TYPE DOMAIN-CONTAINING PROTEIN"/>
    <property type="match status" value="1"/>
</dbReference>
<feature type="compositionally biased region" description="Low complexity" evidence="1">
    <location>
        <begin position="303"/>
        <end position="326"/>
    </location>
</feature>
<dbReference type="AlphaFoldDB" id="A0A9W6F1Z8"/>
<feature type="region of interest" description="Disordered" evidence="1">
    <location>
        <begin position="435"/>
        <end position="484"/>
    </location>
</feature>
<feature type="region of interest" description="Disordered" evidence="1">
    <location>
        <begin position="605"/>
        <end position="630"/>
    </location>
</feature>
<feature type="compositionally biased region" description="Low complexity" evidence="1">
    <location>
        <begin position="435"/>
        <end position="478"/>
    </location>
</feature>
<dbReference type="Proteomes" id="UP001165080">
    <property type="component" value="Unassembled WGS sequence"/>
</dbReference>